<keyword evidence="5 10" id="KW-0735">Signal-anchor</keyword>
<dbReference type="InterPro" id="IPR004159">
    <property type="entry name" value="Put_SAM_MeTrfase"/>
</dbReference>
<keyword evidence="8 10" id="KW-0325">Glycoprotein</keyword>
<evidence type="ECO:0000313" key="13">
    <source>
        <dbReference type="Proteomes" id="UP000541444"/>
    </source>
</evidence>
<keyword evidence="6" id="KW-1133">Transmembrane helix</keyword>
<comment type="caution">
    <text evidence="12">The sequence shown here is derived from an EMBL/GenBank/DDBJ whole genome shotgun (WGS) entry which is preliminary data.</text>
</comment>
<dbReference type="GO" id="GO:0032259">
    <property type="term" value="P:methylation"/>
    <property type="evidence" value="ECO:0007669"/>
    <property type="project" value="UniProtKB-KW"/>
</dbReference>
<feature type="region of interest" description="Disordered" evidence="11">
    <location>
        <begin position="46"/>
        <end position="74"/>
    </location>
</feature>
<organism evidence="12 13">
    <name type="scientific">Kingdonia uniflora</name>
    <dbReference type="NCBI Taxonomy" id="39325"/>
    <lineage>
        <taxon>Eukaryota</taxon>
        <taxon>Viridiplantae</taxon>
        <taxon>Streptophyta</taxon>
        <taxon>Embryophyta</taxon>
        <taxon>Tracheophyta</taxon>
        <taxon>Spermatophyta</taxon>
        <taxon>Magnoliopsida</taxon>
        <taxon>Ranunculales</taxon>
        <taxon>Circaeasteraceae</taxon>
        <taxon>Kingdonia</taxon>
    </lineage>
</organism>
<name>A0A7J7N6B1_9MAGN</name>
<evidence type="ECO:0000256" key="10">
    <source>
        <dbReference type="RuleBase" id="RU366043"/>
    </source>
</evidence>
<dbReference type="OrthoDB" id="2013972at2759"/>
<dbReference type="FunFam" id="3.40.50.150:FF:000076">
    <property type="entry name" value="probable methyltransferase PMT21"/>
    <property type="match status" value="1"/>
</dbReference>
<dbReference type="PANTHER" id="PTHR10108:SF968">
    <property type="entry name" value="METHYLTRANSFERASE PMT19-RELATED"/>
    <property type="match status" value="1"/>
</dbReference>
<dbReference type="Pfam" id="PF03141">
    <property type="entry name" value="Methyltransf_29"/>
    <property type="match status" value="1"/>
</dbReference>
<evidence type="ECO:0000256" key="5">
    <source>
        <dbReference type="ARBA" id="ARBA00022968"/>
    </source>
</evidence>
<dbReference type="GO" id="GO:0016020">
    <property type="term" value="C:membrane"/>
    <property type="evidence" value="ECO:0007669"/>
    <property type="project" value="UniProtKB-SubCell"/>
</dbReference>
<evidence type="ECO:0000256" key="3">
    <source>
        <dbReference type="ARBA" id="ARBA00022679"/>
    </source>
</evidence>
<comment type="subcellular location">
    <subcellularLocation>
        <location evidence="9">Endomembrane system</location>
        <topology evidence="9">Single-pass type II membrane protein</topology>
    </subcellularLocation>
    <subcellularLocation>
        <location evidence="10">Membrane</location>
        <topology evidence="10">Single-pass type II membrane protein</topology>
    </subcellularLocation>
</comment>
<dbReference type="AlphaFoldDB" id="A0A7J7N6B1"/>
<evidence type="ECO:0000256" key="11">
    <source>
        <dbReference type="SAM" id="MobiDB-lite"/>
    </source>
</evidence>
<keyword evidence="2 10" id="KW-0489">Methyltransferase</keyword>
<dbReference type="SUPFAM" id="SSF53335">
    <property type="entry name" value="S-adenosyl-L-methionine-dependent methyltransferases"/>
    <property type="match status" value="1"/>
</dbReference>
<dbReference type="EC" id="2.1.1.-" evidence="10"/>
<dbReference type="InterPro" id="IPR029063">
    <property type="entry name" value="SAM-dependent_MTases_sf"/>
</dbReference>
<evidence type="ECO:0000256" key="8">
    <source>
        <dbReference type="ARBA" id="ARBA00023180"/>
    </source>
</evidence>
<protein>
    <recommendedName>
        <fullName evidence="10">Methyltransferase</fullName>
        <ecNumber evidence="10">2.1.1.-</ecNumber>
    </recommendedName>
</protein>
<dbReference type="GO" id="GO:0005802">
    <property type="term" value="C:trans-Golgi network"/>
    <property type="evidence" value="ECO:0007669"/>
    <property type="project" value="TreeGrafter"/>
</dbReference>
<keyword evidence="13" id="KW-1185">Reference proteome</keyword>
<proteinExistence type="inferred from homology"/>
<evidence type="ECO:0000256" key="4">
    <source>
        <dbReference type="ARBA" id="ARBA00022692"/>
    </source>
</evidence>
<dbReference type="Gene3D" id="3.40.50.150">
    <property type="entry name" value="Vaccinia Virus protein VP39"/>
    <property type="match status" value="1"/>
</dbReference>
<evidence type="ECO:0000313" key="12">
    <source>
        <dbReference type="EMBL" id="KAF6162685.1"/>
    </source>
</evidence>
<dbReference type="PANTHER" id="PTHR10108">
    <property type="entry name" value="SAM-DEPENDENT METHYLTRANSFERASE"/>
    <property type="match status" value="1"/>
</dbReference>
<gene>
    <name evidence="12" type="ORF">GIB67_022344</name>
</gene>
<dbReference type="GO" id="GO:0005768">
    <property type="term" value="C:endosome"/>
    <property type="evidence" value="ECO:0007669"/>
    <property type="project" value="TreeGrafter"/>
</dbReference>
<feature type="compositionally biased region" description="Low complexity" evidence="11">
    <location>
        <begin position="58"/>
        <end position="67"/>
    </location>
</feature>
<evidence type="ECO:0000256" key="7">
    <source>
        <dbReference type="ARBA" id="ARBA00023136"/>
    </source>
</evidence>
<evidence type="ECO:0000256" key="9">
    <source>
        <dbReference type="ARBA" id="ARBA00060399"/>
    </source>
</evidence>
<dbReference type="GO" id="GO:0008168">
    <property type="term" value="F:methyltransferase activity"/>
    <property type="evidence" value="ECO:0007669"/>
    <property type="project" value="UniProtKB-UniRule"/>
</dbReference>
<comment type="similarity">
    <text evidence="1 10">Belongs to the methyltransferase superfamily.</text>
</comment>
<evidence type="ECO:0000256" key="6">
    <source>
        <dbReference type="ARBA" id="ARBA00022989"/>
    </source>
</evidence>
<reference evidence="12 13" key="1">
    <citation type="journal article" date="2020" name="IScience">
        <title>Genome Sequencing of the Endangered Kingdonia uniflora (Circaeasteraceae, Ranunculales) Reveals Potential Mechanisms of Evolutionary Specialization.</title>
        <authorList>
            <person name="Sun Y."/>
            <person name="Deng T."/>
            <person name="Zhang A."/>
            <person name="Moore M.J."/>
            <person name="Landis J.B."/>
            <person name="Lin N."/>
            <person name="Zhang H."/>
            <person name="Zhang X."/>
            <person name="Huang J."/>
            <person name="Zhang X."/>
            <person name="Sun H."/>
            <person name="Wang H."/>
        </authorList>
    </citation>
    <scope>NUCLEOTIDE SEQUENCE [LARGE SCALE GENOMIC DNA]</scope>
    <source>
        <strain evidence="12">TB1705</strain>
        <tissue evidence="12">Leaf</tissue>
    </source>
</reference>
<evidence type="ECO:0000256" key="1">
    <source>
        <dbReference type="ARBA" id="ARBA00008361"/>
    </source>
</evidence>
<sequence length="387" mass="44357">MKPKKKWQNHLKTLTLRVLLITLLCSLSYIFGSYINSISLSSQTHSQTQLCPPPPQPNLSSSNQSQTLDFEPHHRVSTPSNTPIHLKLCDNNFTDYCPCQDPLRNAKFVMEKKFFRERHCPVRGEVTRCLVPRPVGYRTPFKWPESKNFAWFSNVPHDSLTFYKKSQNWVRLEGDRFVFPGGGTSFPNGVKEYVDEIGQVVPLKSGDVRTVLDVGCGVASFGASLMDFNILTMSIAPRDIHEDQVQFALERGLPAMFGILSTYRLPYPSKSFDMAHCSRCLVPWTHYDGLYLMEIDRVLRPGGYWVLSGPPIGWRRSSKAWERRAMNLKEEQAVLEDLARQLCWKKIAERGRIAVWRKPTNHVYCINKPKARKSPDFCNTTDPDAGW</sequence>
<dbReference type="Proteomes" id="UP000541444">
    <property type="component" value="Unassembled WGS sequence"/>
</dbReference>
<keyword evidence="3 10" id="KW-0808">Transferase</keyword>
<accession>A0A7J7N6B1</accession>
<dbReference type="EMBL" id="JACGCM010001013">
    <property type="protein sequence ID" value="KAF6162685.1"/>
    <property type="molecule type" value="Genomic_DNA"/>
</dbReference>
<evidence type="ECO:0000256" key="2">
    <source>
        <dbReference type="ARBA" id="ARBA00022603"/>
    </source>
</evidence>
<keyword evidence="4" id="KW-0812">Transmembrane</keyword>
<keyword evidence="7" id="KW-0472">Membrane</keyword>
<dbReference type="CDD" id="cd02440">
    <property type="entry name" value="AdoMet_MTases"/>
    <property type="match status" value="1"/>
</dbReference>